<evidence type="ECO:0000313" key="7">
    <source>
        <dbReference type="Proteomes" id="UP001152797"/>
    </source>
</evidence>
<dbReference type="InterPro" id="IPR036691">
    <property type="entry name" value="Endo/exonu/phosph_ase_sf"/>
</dbReference>
<keyword evidence="3" id="KW-0812">Transmembrane</keyword>
<dbReference type="EMBL" id="CAMXCT020006738">
    <property type="protein sequence ID" value="CAL1172610.1"/>
    <property type="molecule type" value="Genomic_DNA"/>
</dbReference>
<dbReference type="Pfam" id="PF03372">
    <property type="entry name" value="Exo_endo_phos"/>
    <property type="match status" value="1"/>
</dbReference>
<dbReference type="EMBL" id="CAMXCT030006738">
    <property type="protein sequence ID" value="CAL4806547.1"/>
    <property type="molecule type" value="Genomic_DNA"/>
</dbReference>
<comment type="caution">
    <text evidence="5">The sequence shown here is derived from an EMBL/GenBank/DDBJ whole genome shotgun (WGS) entry which is preliminary data.</text>
</comment>
<dbReference type="EMBL" id="CAMXCT010006738">
    <property type="protein sequence ID" value="CAI4019235.1"/>
    <property type="molecule type" value="Genomic_DNA"/>
</dbReference>
<evidence type="ECO:0000256" key="1">
    <source>
        <dbReference type="SAM" id="Coils"/>
    </source>
</evidence>
<name>A0A9P1GQY5_9DINO</name>
<evidence type="ECO:0000259" key="4">
    <source>
        <dbReference type="Pfam" id="PF03372"/>
    </source>
</evidence>
<proteinExistence type="predicted"/>
<feature type="transmembrane region" description="Helical" evidence="3">
    <location>
        <begin position="444"/>
        <end position="464"/>
    </location>
</feature>
<dbReference type="GO" id="GO:0003824">
    <property type="term" value="F:catalytic activity"/>
    <property type="evidence" value="ECO:0007669"/>
    <property type="project" value="InterPro"/>
</dbReference>
<evidence type="ECO:0000313" key="5">
    <source>
        <dbReference type="EMBL" id="CAI4019235.1"/>
    </source>
</evidence>
<dbReference type="SUPFAM" id="SSF56219">
    <property type="entry name" value="DNase I-like"/>
    <property type="match status" value="1"/>
</dbReference>
<sequence>MSCDERPQATRGSEVWCRCNSRGHLISAVHSCEADANRQRFCYWSRELSSCLPRQAPTTENQVDCPKALQSLPTTLHRPGLLTLAAWNVEWLFDGINDPLPVPQMDAAKVSSKIQAVAAVLQEIGADIIHFAEVENCRILNLVAERLNGSYNPLMISGTDTHLRQQVALLTSVSPTASLTRSAERVELVAHGRGQGESTGLSKHLIADFSIAGRQLEILGLHLKAQPHQPDARLKREGQARIAQSIIRKALEMGKDVIVLGDLNDFDSEVLGPSGEVPTSSVLRMLKDVDDDGRPDLWNALSRIPVAERYSSWYDRNHDGRFQYGTERELIDHVLVSNSLRNAVVDVGILHRHDPTIVSDHWPLWIRINLEALASATPYHSSAEETRPSSRKLMTSVPGRDIFIDFTAAWGVLAAGLLLVIWCSKRFGSGERAARHEKEQPCPLMWMLLPAFSSTMTTIVHSLVSATAASCFRALQVVALRPPEEIPRTASKDAPISPVSFGWASEEQKEKDLVHATAEALPELHACLDSLRKRLQQEKDTAPEVNQKLRIIATDEDKMSKDDKREFIMFEGQQEYDWERQISLKMKEQMRKRDVHTKECLQRVSRALNRRWRRERDREKARSLERIDALIKAMDATEAELDRIRKEHLQIAQEQVDELESERRRLQEQTRVLMGAALVVRQEKARINQAWYAEPREKRALTFQSLKIIRRLHSDMINFPVTAEFKQKHSVLLYSLRMLEGRLRKDCPTAKDTDVQEGPLEETPELKAQLDQVDAEFEEQLAADIDELRAVSRAKAQRAMAKEAAQRRLAAEEYLAPALKEAADAVLRSERAARRTEIAEDLLRPVAVLSSQLGAEAFRHEQLHKGNCEPASFGPKRKRQEASLGKTLEVVENLLTQLDAEEVKKIAAAPSTLGKEPEWEEALEKASRRWKLFCAQHPATVPEEQETPRGDKTFSAQTSIASTLALDSLDGLEDEVEEAPKKLPPPPPRKQAPNRPPSAGSSRPPAPVAKPSAKPAAQPGANPQASGQSTKKGAALLEKLDELSATMDRTLGKNSALKSTTQSVGGRGLKPPGIGKGKR</sequence>
<feature type="transmembrane region" description="Helical" evidence="3">
    <location>
        <begin position="402"/>
        <end position="423"/>
    </location>
</feature>
<dbReference type="AlphaFoldDB" id="A0A9P1GQY5"/>
<reference evidence="6 7" key="2">
    <citation type="submission" date="2024-05" db="EMBL/GenBank/DDBJ databases">
        <authorList>
            <person name="Chen Y."/>
            <person name="Shah S."/>
            <person name="Dougan E. K."/>
            <person name="Thang M."/>
            <person name="Chan C."/>
        </authorList>
    </citation>
    <scope>NUCLEOTIDE SEQUENCE [LARGE SCALE GENOMIC DNA]</scope>
</reference>
<gene>
    <name evidence="5" type="ORF">C1SCF055_LOCUS43749</name>
</gene>
<keyword evidence="7" id="KW-1185">Reference proteome</keyword>
<dbReference type="Proteomes" id="UP001152797">
    <property type="component" value="Unassembled WGS sequence"/>
</dbReference>
<dbReference type="PANTHER" id="PTHR42834:SF1">
    <property type="entry name" value="ENDONUCLEASE_EXONUCLEASE_PHOSPHATASE FAMILY PROTEIN (AFU_ORTHOLOGUE AFUA_3G09210)"/>
    <property type="match status" value="1"/>
</dbReference>
<dbReference type="InterPro" id="IPR005135">
    <property type="entry name" value="Endo/exonuclease/phosphatase"/>
</dbReference>
<accession>A0A9P1GQY5</accession>
<feature type="region of interest" description="Disordered" evidence="2">
    <location>
        <begin position="971"/>
        <end position="1079"/>
    </location>
</feature>
<protein>
    <submittedName>
        <fullName evidence="6">SH3 domain-containing protein</fullName>
    </submittedName>
</protein>
<feature type="compositionally biased region" description="Pro residues" evidence="2">
    <location>
        <begin position="982"/>
        <end position="996"/>
    </location>
</feature>
<feature type="coiled-coil region" evidence="1">
    <location>
        <begin position="620"/>
        <end position="676"/>
    </location>
</feature>
<evidence type="ECO:0000313" key="6">
    <source>
        <dbReference type="EMBL" id="CAL4806547.1"/>
    </source>
</evidence>
<feature type="compositionally biased region" description="Low complexity" evidence="2">
    <location>
        <begin position="997"/>
        <end position="1021"/>
    </location>
</feature>
<keyword evidence="1" id="KW-0175">Coiled coil</keyword>
<reference evidence="5" key="1">
    <citation type="submission" date="2022-10" db="EMBL/GenBank/DDBJ databases">
        <authorList>
            <person name="Chen Y."/>
            <person name="Dougan E. K."/>
            <person name="Chan C."/>
            <person name="Rhodes N."/>
            <person name="Thang M."/>
        </authorList>
    </citation>
    <scope>NUCLEOTIDE SEQUENCE</scope>
</reference>
<dbReference type="OrthoDB" id="448465at2759"/>
<keyword evidence="3" id="KW-1133">Transmembrane helix</keyword>
<dbReference type="Gene3D" id="3.60.10.10">
    <property type="entry name" value="Endonuclease/exonuclease/phosphatase"/>
    <property type="match status" value="1"/>
</dbReference>
<feature type="compositionally biased region" description="Polar residues" evidence="2">
    <location>
        <begin position="1052"/>
        <end position="1064"/>
    </location>
</feature>
<evidence type="ECO:0000256" key="3">
    <source>
        <dbReference type="SAM" id="Phobius"/>
    </source>
</evidence>
<dbReference type="PANTHER" id="PTHR42834">
    <property type="entry name" value="ENDONUCLEASE/EXONUCLEASE/PHOSPHATASE FAMILY PROTEIN (AFU_ORTHOLOGUE AFUA_3G09210)"/>
    <property type="match status" value="1"/>
</dbReference>
<feature type="domain" description="Endonuclease/exonuclease/phosphatase" evidence="4">
    <location>
        <begin position="86"/>
        <end position="361"/>
    </location>
</feature>
<organism evidence="5">
    <name type="scientific">Cladocopium goreaui</name>
    <dbReference type="NCBI Taxonomy" id="2562237"/>
    <lineage>
        <taxon>Eukaryota</taxon>
        <taxon>Sar</taxon>
        <taxon>Alveolata</taxon>
        <taxon>Dinophyceae</taxon>
        <taxon>Suessiales</taxon>
        <taxon>Symbiodiniaceae</taxon>
        <taxon>Cladocopium</taxon>
    </lineage>
</organism>
<keyword evidence="3" id="KW-0472">Membrane</keyword>
<evidence type="ECO:0000256" key="2">
    <source>
        <dbReference type="SAM" id="MobiDB-lite"/>
    </source>
</evidence>